<sequence length="117" mass="13625">MKKSDIISIIQDNDISEYYSLKHLGIEDYAFPDQEALKIVQICKLLLIPILGGDVYSLTDSTIEDLDDSWYYDRTQSESYYNNVQNSCNRSESYIRAYKSHSCDKPLFSFTIEDQLK</sequence>
<comment type="caution">
    <text evidence="2">The sequence shown here is derived from an EMBL/GenBank/DDBJ whole genome shotgun (WGS) entry which is preliminary data.</text>
</comment>
<keyword evidence="3" id="KW-1185">Reference proteome</keyword>
<reference evidence="2 3" key="1">
    <citation type="submission" date="2016-11" db="EMBL/GenBank/DDBJ databases">
        <authorList>
            <person name="Varghese N."/>
            <person name="Submissions S."/>
        </authorList>
    </citation>
    <scope>NUCLEOTIDE SEQUENCE [LARGE SCALE GENOMIC DNA]</scope>
    <source>
        <strain evidence="2 3">DSM 22613</strain>
    </source>
</reference>
<proteinExistence type="predicted"/>
<evidence type="ECO:0000259" key="1">
    <source>
        <dbReference type="Pfam" id="PF15569"/>
    </source>
</evidence>
<gene>
    <name evidence="2" type="ORF">SAMN05444364_13120</name>
</gene>
<dbReference type="InterPro" id="IPR029080">
    <property type="entry name" value="Imm40"/>
</dbReference>
<evidence type="ECO:0000313" key="3">
    <source>
        <dbReference type="Proteomes" id="UP000184105"/>
    </source>
</evidence>
<evidence type="ECO:0000313" key="2">
    <source>
        <dbReference type="EMBL" id="SHG06034.1"/>
    </source>
</evidence>
<protein>
    <submittedName>
        <fullName evidence="2">Immunity protein 40</fullName>
    </submittedName>
</protein>
<organism evidence="2 3">
    <name type="scientific">Prevotella scopos JCM 17725</name>
    <dbReference type="NCBI Taxonomy" id="1236518"/>
    <lineage>
        <taxon>Bacteria</taxon>
        <taxon>Pseudomonadati</taxon>
        <taxon>Bacteroidota</taxon>
        <taxon>Bacteroidia</taxon>
        <taxon>Bacteroidales</taxon>
        <taxon>Prevotellaceae</taxon>
        <taxon>Prevotella</taxon>
    </lineage>
</organism>
<name>A0AAX2F690_9BACT</name>
<dbReference type="Proteomes" id="UP000184105">
    <property type="component" value="Unassembled WGS sequence"/>
</dbReference>
<dbReference type="Pfam" id="PF15569">
    <property type="entry name" value="Imm40"/>
    <property type="match status" value="1"/>
</dbReference>
<dbReference type="RefSeq" id="WP_025839606.1">
    <property type="nucleotide sequence ID" value="NZ_BAKP01000045.1"/>
</dbReference>
<feature type="domain" description="Immunity protein 40" evidence="1">
    <location>
        <begin position="20"/>
        <end position="112"/>
    </location>
</feature>
<dbReference type="AlphaFoldDB" id="A0AAX2F690"/>
<dbReference type="EMBL" id="FQWA01000031">
    <property type="protein sequence ID" value="SHG06034.1"/>
    <property type="molecule type" value="Genomic_DNA"/>
</dbReference>
<accession>A0AAX2F690</accession>